<evidence type="ECO:0000313" key="2">
    <source>
        <dbReference type="EMBL" id="RDX76276.1"/>
    </source>
</evidence>
<protein>
    <recommendedName>
        <fullName evidence="1">Integrase zinc-binding domain-containing protein</fullName>
    </recommendedName>
</protein>
<evidence type="ECO:0000313" key="3">
    <source>
        <dbReference type="Proteomes" id="UP000257109"/>
    </source>
</evidence>
<name>A0A371FDB3_MUCPR</name>
<proteinExistence type="predicted"/>
<dbReference type="Gene3D" id="1.10.340.70">
    <property type="match status" value="1"/>
</dbReference>
<dbReference type="PANTHER" id="PTHR47266">
    <property type="entry name" value="ENDONUCLEASE-RELATED"/>
    <property type="match status" value="1"/>
</dbReference>
<reference evidence="2" key="1">
    <citation type="submission" date="2018-05" db="EMBL/GenBank/DDBJ databases">
        <title>Draft genome of Mucuna pruriens seed.</title>
        <authorList>
            <person name="Nnadi N.E."/>
            <person name="Vos R."/>
            <person name="Hasami M.H."/>
            <person name="Devisetty U.K."/>
            <person name="Aguiy J.C."/>
        </authorList>
    </citation>
    <scope>NUCLEOTIDE SEQUENCE [LARGE SCALE GENOMIC DNA]</scope>
    <source>
        <strain evidence="2">JCA_2017</strain>
    </source>
</reference>
<comment type="caution">
    <text evidence="2">The sequence shown here is derived from an EMBL/GenBank/DDBJ whole genome shotgun (WGS) entry which is preliminary data.</text>
</comment>
<dbReference type="InterPro" id="IPR052160">
    <property type="entry name" value="Gypsy_RT_Integrase-like"/>
</dbReference>
<accession>A0A371FDB3</accession>
<dbReference type="EMBL" id="QJKJ01009562">
    <property type="protein sequence ID" value="RDX76276.1"/>
    <property type="molecule type" value="Genomic_DNA"/>
</dbReference>
<evidence type="ECO:0000259" key="1">
    <source>
        <dbReference type="Pfam" id="PF17921"/>
    </source>
</evidence>
<dbReference type="OrthoDB" id="1938712at2759"/>
<dbReference type="Proteomes" id="UP000257109">
    <property type="component" value="Unassembled WGS sequence"/>
</dbReference>
<dbReference type="AlphaFoldDB" id="A0A371FDB3"/>
<dbReference type="Pfam" id="PF17921">
    <property type="entry name" value="Integrase_H2C2"/>
    <property type="match status" value="1"/>
</dbReference>
<keyword evidence="3" id="KW-1185">Reference proteome</keyword>
<feature type="non-terminal residue" evidence="2">
    <location>
        <position position="74"/>
    </location>
</feature>
<dbReference type="STRING" id="157652.A0A371FDB3"/>
<sequence>MSNLSVHPNATKMYQDLKRIFWWPGTTKFVYACLVCQKSKIEHKTSLGFLQPLHILEWKWDKISMDFMSSLPKT</sequence>
<gene>
    <name evidence="2" type="ORF">CR513_43752</name>
</gene>
<organism evidence="2 3">
    <name type="scientific">Mucuna pruriens</name>
    <name type="common">Velvet bean</name>
    <name type="synonym">Dolichos pruriens</name>
    <dbReference type="NCBI Taxonomy" id="157652"/>
    <lineage>
        <taxon>Eukaryota</taxon>
        <taxon>Viridiplantae</taxon>
        <taxon>Streptophyta</taxon>
        <taxon>Embryophyta</taxon>
        <taxon>Tracheophyta</taxon>
        <taxon>Spermatophyta</taxon>
        <taxon>Magnoliopsida</taxon>
        <taxon>eudicotyledons</taxon>
        <taxon>Gunneridae</taxon>
        <taxon>Pentapetalae</taxon>
        <taxon>rosids</taxon>
        <taxon>fabids</taxon>
        <taxon>Fabales</taxon>
        <taxon>Fabaceae</taxon>
        <taxon>Papilionoideae</taxon>
        <taxon>50 kb inversion clade</taxon>
        <taxon>NPAAA clade</taxon>
        <taxon>indigoferoid/millettioid clade</taxon>
        <taxon>Phaseoleae</taxon>
        <taxon>Mucuna</taxon>
    </lineage>
</organism>
<feature type="domain" description="Integrase zinc-binding" evidence="1">
    <location>
        <begin position="4"/>
        <end position="40"/>
    </location>
</feature>
<dbReference type="InterPro" id="IPR041588">
    <property type="entry name" value="Integrase_H2C2"/>
</dbReference>